<evidence type="ECO:0000256" key="14">
    <source>
        <dbReference type="SAM" id="SignalP"/>
    </source>
</evidence>
<comment type="cofactor">
    <cofactor evidence="1">
        <name>Cu(2+)</name>
        <dbReference type="ChEBI" id="CHEBI:29036"/>
    </cofactor>
</comment>
<keyword evidence="13" id="KW-0812">Transmembrane</keyword>
<keyword evidence="13" id="KW-1133">Transmembrane helix</keyword>
<dbReference type="GO" id="GO:0046872">
    <property type="term" value="F:metal ion binding"/>
    <property type="evidence" value="ECO:0007669"/>
    <property type="project" value="UniProtKB-KW"/>
</dbReference>
<feature type="chain" id="PRO_5021446673" evidence="14">
    <location>
        <begin position="22"/>
        <end position="598"/>
    </location>
</feature>
<feature type="compositionally biased region" description="Polar residues" evidence="12">
    <location>
        <begin position="526"/>
        <end position="541"/>
    </location>
</feature>
<evidence type="ECO:0000313" key="16">
    <source>
        <dbReference type="Proteomes" id="UP000298061"/>
    </source>
</evidence>
<feature type="transmembrane region" description="Helical" evidence="13">
    <location>
        <begin position="458"/>
        <end position="478"/>
    </location>
</feature>
<accession>A0A4Z0A543</accession>
<feature type="compositionally biased region" description="Basic and acidic residues" evidence="12">
    <location>
        <begin position="570"/>
        <end position="598"/>
    </location>
</feature>
<proteinExistence type="inferred from homology"/>
<dbReference type="STRING" id="135208.A0A4Z0A543"/>
<keyword evidence="9" id="KW-1015">Disulfide bond</keyword>
<dbReference type="InterPro" id="IPR025187">
    <property type="entry name" value="DUF4112"/>
</dbReference>
<feature type="region of interest" description="Disordered" evidence="12">
    <location>
        <begin position="503"/>
        <end position="598"/>
    </location>
</feature>
<keyword evidence="10" id="KW-0325">Glycoprotein</keyword>
<evidence type="ECO:0000256" key="4">
    <source>
        <dbReference type="ARBA" id="ARBA00022723"/>
    </source>
</evidence>
<evidence type="ECO:0000256" key="11">
    <source>
        <dbReference type="ARBA" id="ARBA00046340"/>
    </source>
</evidence>
<gene>
    <name evidence="15" type="ORF">EWM64_g1884</name>
</gene>
<evidence type="ECO:0000256" key="6">
    <source>
        <dbReference type="ARBA" id="ARBA00023002"/>
    </source>
</evidence>
<dbReference type="PANTHER" id="PTHR35519">
    <property type="entry name" value="MEMBRANE PROTEINS"/>
    <property type="match status" value="1"/>
</dbReference>
<dbReference type="AlphaFoldDB" id="A0A4Z0A543"/>
<reference evidence="15 16" key="1">
    <citation type="submission" date="2019-02" db="EMBL/GenBank/DDBJ databases">
        <title>Genome sequencing of the rare red list fungi Hericium alpestre (H. flagellum).</title>
        <authorList>
            <person name="Buettner E."/>
            <person name="Kellner H."/>
        </authorList>
    </citation>
    <scope>NUCLEOTIDE SEQUENCE [LARGE SCALE GENOMIC DNA]</scope>
    <source>
        <strain evidence="15 16">DSM 108284</strain>
    </source>
</reference>
<dbReference type="InterPro" id="IPR054497">
    <property type="entry name" value="LPMO_AA14"/>
</dbReference>
<comment type="similarity">
    <text evidence="11">Belongs to the polysaccharide monooxygenase AA14 family.</text>
</comment>
<dbReference type="PANTHER" id="PTHR35519:SF2">
    <property type="entry name" value="PH DOMAIN PROTEIN"/>
    <property type="match status" value="1"/>
</dbReference>
<evidence type="ECO:0000256" key="10">
    <source>
        <dbReference type="ARBA" id="ARBA00023180"/>
    </source>
</evidence>
<evidence type="ECO:0000256" key="1">
    <source>
        <dbReference type="ARBA" id="ARBA00001973"/>
    </source>
</evidence>
<comment type="caution">
    <text evidence="15">The sequence shown here is derived from an EMBL/GenBank/DDBJ whole genome shotgun (WGS) entry which is preliminary data.</text>
</comment>
<evidence type="ECO:0000256" key="8">
    <source>
        <dbReference type="ARBA" id="ARBA00023033"/>
    </source>
</evidence>
<dbReference type="Pfam" id="PF22810">
    <property type="entry name" value="LPMO_AA14"/>
    <property type="match status" value="1"/>
</dbReference>
<dbReference type="Gene3D" id="2.70.50.70">
    <property type="match status" value="1"/>
</dbReference>
<keyword evidence="4" id="KW-0479">Metal-binding</keyword>
<dbReference type="Proteomes" id="UP000298061">
    <property type="component" value="Unassembled WGS sequence"/>
</dbReference>
<feature type="compositionally biased region" description="Basic and acidic residues" evidence="12">
    <location>
        <begin position="510"/>
        <end position="525"/>
    </location>
</feature>
<organism evidence="15 16">
    <name type="scientific">Hericium alpestre</name>
    <dbReference type="NCBI Taxonomy" id="135208"/>
    <lineage>
        <taxon>Eukaryota</taxon>
        <taxon>Fungi</taxon>
        <taxon>Dikarya</taxon>
        <taxon>Basidiomycota</taxon>
        <taxon>Agaricomycotina</taxon>
        <taxon>Agaricomycetes</taxon>
        <taxon>Russulales</taxon>
        <taxon>Hericiaceae</taxon>
        <taxon>Hericium</taxon>
    </lineage>
</organism>
<evidence type="ECO:0000256" key="13">
    <source>
        <dbReference type="SAM" id="Phobius"/>
    </source>
</evidence>
<evidence type="ECO:0000256" key="5">
    <source>
        <dbReference type="ARBA" id="ARBA00022729"/>
    </source>
</evidence>
<dbReference type="GO" id="GO:0005576">
    <property type="term" value="C:extracellular region"/>
    <property type="evidence" value="ECO:0007669"/>
    <property type="project" value="UniProtKB-SubCell"/>
</dbReference>
<evidence type="ECO:0000313" key="15">
    <source>
        <dbReference type="EMBL" id="TFY82132.1"/>
    </source>
</evidence>
<evidence type="ECO:0000256" key="7">
    <source>
        <dbReference type="ARBA" id="ARBA00023008"/>
    </source>
</evidence>
<keyword evidence="8" id="KW-0503">Monooxygenase</keyword>
<evidence type="ECO:0000256" key="12">
    <source>
        <dbReference type="SAM" id="MobiDB-lite"/>
    </source>
</evidence>
<dbReference type="OrthoDB" id="2019572at2759"/>
<feature type="region of interest" description="Disordered" evidence="12">
    <location>
        <begin position="367"/>
        <end position="386"/>
    </location>
</feature>
<keyword evidence="16" id="KW-1185">Reference proteome</keyword>
<feature type="signal peptide" evidence="14">
    <location>
        <begin position="1"/>
        <end position="21"/>
    </location>
</feature>
<dbReference type="EMBL" id="SFCI01000139">
    <property type="protein sequence ID" value="TFY82132.1"/>
    <property type="molecule type" value="Genomic_DNA"/>
</dbReference>
<keyword evidence="6" id="KW-0560">Oxidoreductase</keyword>
<dbReference type="Pfam" id="PF13430">
    <property type="entry name" value="DUF4112"/>
    <property type="match status" value="1"/>
</dbReference>
<keyword evidence="5 14" id="KW-0732">Signal</keyword>
<protein>
    <submittedName>
        <fullName evidence="15">Uncharacterized protein</fullName>
    </submittedName>
</protein>
<sequence length="598" mass="65500">MIKSIPSSLALAACLAGTVSAHITIWHPSIFGFNESTAPYRPQDPLIDLPFDQWWFVSAALFNFHGFLDKPPNPGDVFQLPAGGVAHTELACDKGLTSFYNTSAGGDVRDHNNPDYPCSGQPLSQFHTTGINDLGGCALAIAYESDPTKIQPVDFAVFSVNQTCVWTLHTDFQVPAAMPACPEGGCTCAWFWLHSSDSGAQQMYMTGFKCTVTGATSSTPIGKPQLARRCGADPASGIQNATPSNCTDGAKQPFYWYQKEGNTFFEGTYSPPKYGDLYNFKDGGQNDIFGDAPAASKRSQPLATPVVTRRRAEPLNGEHQARHAWGQHRRLADAAMSSMLNKTGKKLFAKHVQQYSPQDPYYEYYTDKRGRQKRRKRDVPPGLSKHDEKILRSVKRRAHYLDKGFTLCGMRFGWSFIIGIVPGAGDAADAALGYILIIRKARKADVPTWLVQRMLINLAIATSIGLVPIVGDVLLAVYRSNSRNAILLEEFLRVRGAQAMEDAHGNQVTAHDDTHPTASGHDADKINTSNSGAVELSSSSGEPKAIEENKAGDPERSASGNSKRGWGWRRNKDGKKDTRASRDSRFVEEDMERPPPKA</sequence>
<evidence type="ECO:0000256" key="2">
    <source>
        <dbReference type="ARBA" id="ARBA00004613"/>
    </source>
</evidence>
<keyword evidence="3" id="KW-0964">Secreted</keyword>
<evidence type="ECO:0000256" key="3">
    <source>
        <dbReference type="ARBA" id="ARBA00022525"/>
    </source>
</evidence>
<keyword evidence="7" id="KW-0186">Copper</keyword>
<feature type="compositionally biased region" description="Basic and acidic residues" evidence="12">
    <location>
        <begin position="544"/>
        <end position="556"/>
    </location>
</feature>
<evidence type="ECO:0000256" key="9">
    <source>
        <dbReference type="ARBA" id="ARBA00023157"/>
    </source>
</evidence>
<feature type="transmembrane region" description="Helical" evidence="13">
    <location>
        <begin position="412"/>
        <end position="437"/>
    </location>
</feature>
<name>A0A4Z0A543_9AGAM</name>
<dbReference type="GO" id="GO:0004497">
    <property type="term" value="F:monooxygenase activity"/>
    <property type="evidence" value="ECO:0007669"/>
    <property type="project" value="UniProtKB-KW"/>
</dbReference>
<keyword evidence="13" id="KW-0472">Membrane</keyword>
<comment type="subcellular location">
    <subcellularLocation>
        <location evidence="2">Secreted</location>
    </subcellularLocation>
</comment>